<evidence type="ECO:0000313" key="2">
    <source>
        <dbReference type="Proteomes" id="UP000529861"/>
    </source>
</evidence>
<proteinExistence type="predicted"/>
<gene>
    <name evidence="1" type="ORF">HKI81_09930</name>
</gene>
<sequence>MILIWTYVVEWIDNKDKIITYTKDIDSNLKELVKNVDKDILNDINMKKFTIGKYELMAGQKAVIVTNWHEQYSGTILGMNNVGVIYLLLDEKDGDIFALDIRAIKMLNLV</sequence>
<organism evidence="1 2">
    <name type="scientific">Caldanaerobacter subterraneus</name>
    <dbReference type="NCBI Taxonomy" id="911092"/>
    <lineage>
        <taxon>Bacteria</taxon>
        <taxon>Bacillati</taxon>
        <taxon>Bacillota</taxon>
        <taxon>Clostridia</taxon>
        <taxon>Thermoanaerobacterales</taxon>
        <taxon>Thermoanaerobacteraceae</taxon>
        <taxon>Caldanaerobacter</taxon>
    </lineage>
</organism>
<reference evidence="1 2" key="1">
    <citation type="submission" date="2020-04" db="EMBL/GenBank/DDBJ databases">
        <title>Draft genome sequence of Caldanaerobacter sunterraneus. strain 1523vc isolated from Griffin hot spring, Kamchatka, Russia.</title>
        <authorList>
            <person name="Toshchakov S.V."/>
            <person name="Podosokorskaya O.A."/>
            <person name="Kublanov I.V."/>
            <person name="Korzhenkov A."/>
            <person name="Patrushev M.V."/>
        </authorList>
    </citation>
    <scope>NUCLEOTIDE SEQUENCE [LARGE SCALE GENOMIC DNA]</scope>
    <source>
        <strain evidence="1 2">1523vc</strain>
    </source>
</reference>
<dbReference type="Proteomes" id="UP000529861">
    <property type="component" value="Unassembled WGS sequence"/>
</dbReference>
<evidence type="ECO:0000313" key="1">
    <source>
        <dbReference type="EMBL" id="NNG67527.1"/>
    </source>
</evidence>
<accession>A0A7Y2L815</accession>
<protein>
    <submittedName>
        <fullName evidence="1">Uncharacterized protein</fullName>
    </submittedName>
</protein>
<name>A0A7Y2L815_9THEO</name>
<dbReference type="EMBL" id="JABEQB010000031">
    <property type="protein sequence ID" value="NNG67527.1"/>
    <property type="molecule type" value="Genomic_DNA"/>
</dbReference>
<comment type="caution">
    <text evidence="1">The sequence shown here is derived from an EMBL/GenBank/DDBJ whole genome shotgun (WGS) entry which is preliminary data.</text>
</comment>
<dbReference type="AlphaFoldDB" id="A0A7Y2L815"/>